<sequence length="294" mass="32894">MDDKKIALISPSSPADTDLLQQSVRFIESYGHRVIQSPKFNLRNWYCAGTVENRIQDLLWAINEADCDVIWIARGGYGLLQCLDHLSDIPMTEKIVIGSSDSTILLEALYRTGSRKLIHGPMVEKLSAYNDIQSQKYVMDIISKDFLIPVRKFVPANALAIRDHVIEGSVAGGNLTVMASLCGTKFQFDGTDKILFLEDVKEPLYRLDRVIHQLYFSNVMSGVKAIVLGEFMDCSFSGDEEQKVELLVAKLLEPLSIPVFFGAEFGHGPHNLAWKYGAKATLRNGNLTYMNTKL</sequence>
<dbReference type="InterPro" id="IPR027461">
    <property type="entry name" value="Carboxypeptidase_A_C_sf"/>
</dbReference>
<keyword evidence="10" id="KW-1185">Reference proteome</keyword>
<keyword evidence="3" id="KW-0645">Protease</keyword>
<dbReference type="InterPro" id="IPR027478">
    <property type="entry name" value="LdcA_N"/>
</dbReference>
<protein>
    <submittedName>
        <fullName evidence="9">Muramoyltetrapeptide carboxypeptidase</fullName>
    </submittedName>
</protein>
<dbReference type="InterPro" id="IPR040449">
    <property type="entry name" value="Peptidase_S66_N"/>
</dbReference>
<evidence type="ECO:0000256" key="6">
    <source>
        <dbReference type="PIRSR" id="PIRSR028757-1"/>
    </source>
</evidence>
<reference evidence="9 10" key="1">
    <citation type="submission" date="2019-02" db="EMBL/GenBank/DDBJ databases">
        <title>Genomic Encyclopedia of Type Strains, Phase IV (KMG-IV): sequencing the most valuable type-strain genomes for metagenomic binning, comparative biology and taxonomic classification.</title>
        <authorList>
            <person name="Goeker M."/>
        </authorList>
    </citation>
    <scope>NUCLEOTIDE SEQUENCE [LARGE SCALE GENOMIC DNA]</scope>
    <source>
        <strain evidence="9 10">DSM 23814</strain>
    </source>
</reference>
<organism evidence="9 10">
    <name type="scientific">Advenella incenata</name>
    <dbReference type="NCBI Taxonomy" id="267800"/>
    <lineage>
        <taxon>Bacteria</taxon>
        <taxon>Pseudomonadati</taxon>
        <taxon>Pseudomonadota</taxon>
        <taxon>Betaproteobacteria</taxon>
        <taxon>Burkholderiales</taxon>
        <taxon>Alcaligenaceae</taxon>
    </lineage>
</organism>
<feature type="active site" description="Charge relay system" evidence="6">
    <location>
        <position position="267"/>
    </location>
</feature>
<dbReference type="Pfam" id="PF02016">
    <property type="entry name" value="Peptidase_S66"/>
    <property type="match status" value="1"/>
</dbReference>
<dbReference type="EMBL" id="SHKO01000001">
    <property type="protein sequence ID" value="RZT99031.1"/>
    <property type="molecule type" value="Genomic_DNA"/>
</dbReference>
<comment type="caution">
    <text evidence="9">The sequence shown here is derived from an EMBL/GenBank/DDBJ whole genome shotgun (WGS) entry which is preliminary data.</text>
</comment>
<dbReference type="InterPro" id="IPR003507">
    <property type="entry name" value="S66_fam"/>
</dbReference>
<dbReference type="RefSeq" id="WP_130303333.1">
    <property type="nucleotide sequence ID" value="NZ_SHKO01000001.1"/>
</dbReference>
<dbReference type="SUPFAM" id="SSF52317">
    <property type="entry name" value="Class I glutamine amidotransferase-like"/>
    <property type="match status" value="1"/>
</dbReference>
<evidence type="ECO:0000259" key="7">
    <source>
        <dbReference type="Pfam" id="PF02016"/>
    </source>
</evidence>
<dbReference type="Pfam" id="PF17676">
    <property type="entry name" value="Peptidase_S66C"/>
    <property type="match status" value="1"/>
</dbReference>
<dbReference type="OrthoDB" id="9807329at2"/>
<feature type="domain" description="LD-carboxypeptidase C-terminal" evidence="8">
    <location>
        <begin position="167"/>
        <end position="282"/>
    </location>
</feature>
<dbReference type="PANTHER" id="PTHR30237">
    <property type="entry name" value="MURAMOYLTETRAPEPTIDE CARBOXYPEPTIDASE"/>
    <property type="match status" value="1"/>
</dbReference>
<keyword evidence="4" id="KW-0378">Hydrolase</keyword>
<dbReference type="GO" id="GO:0006508">
    <property type="term" value="P:proteolysis"/>
    <property type="evidence" value="ECO:0007669"/>
    <property type="project" value="UniProtKB-KW"/>
</dbReference>
<dbReference type="CDD" id="cd07025">
    <property type="entry name" value="Peptidase_S66"/>
    <property type="match status" value="1"/>
</dbReference>
<dbReference type="InterPro" id="IPR040921">
    <property type="entry name" value="Peptidase_S66C"/>
</dbReference>
<feature type="active site" description="Nucleophile" evidence="6">
    <location>
        <position position="100"/>
    </location>
</feature>
<evidence type="ECO:0000259" key="8">
    <source>
        <dbReference type="Pfam" id="PF17676"/>
    </source>
</evidence>
<evidence type="ECO:0000256" key="3">
    <source>
        <dbReference type="ARBA" id="ARBA00022670"/>
    </source>
</evidence>
<name>A0A4Q7VR99_9BURK</name>
<dbReference type="PIRSF" id="PIRSF028757">
    <property type="entry name" value="LD-carboxypeptidase"/>
    <property type="match status" value="1"/>
</dbReference>
<dbReference type="SUPFAM" id="SSF141986">
    <property type="entry name" value="LD-carboxypeptidase A C-terminal domain-like"/>
    <property type="match status" value="1"/>
</dbReference>
<keyword evidence="5" id="KW-0720">Serine protease</keyword>
<dbReference type="GO" id="GO:0008236">
    <property type="term" value="F:serine-type peptidase activity"/>
    <property type="evidence" value="ECO:0007669"/>
    <property type="project" value="UniProtKB-KW"/>
</dbReference>
<keyword evidence="2 9" id="KW-0121">Carboxypeptidase</keyword>
<dbReference type="Gene3D" id="3.40.50.10740">
    <property type="entry name" value="Class I glutamine amidotransferase-like"/>
    <property type="match status" value="1"/>
</dbReference>
<feature type="domain" description="LD-carboxypeptidase N-terminal" evidence="7">
    <location>
        <begin position="6"/>
        <end position="120"/>
    </location>
</feature>
<evidence type="ECO:0000256" key="4">
    <source>
        <dbReference type="ARBA" id="ARBA00022801"/>
    </source>
</evidence>
<evidence type="ECO:0000313" key="10">
    <source>
        <dbReference type="Proteomes" id="UP000293398"/>
    </source>
</evidence>
<proteinExistence type="inferred from homology"/>
<dbReference type="Proteomes" id="UP000293398">
    <property type="component" value="Unassembled WGS sequence"/>
</dbReference>
<accession>A0A4Q7VR99</accession>
<dbReference type="GO" id="GO:0004180">
    <property type="term" value="F:carboxypeptidase activity"/>
    <property type="evidence" value="ECO:0007669"/>
    <property type="project" value="UniProtKB-KW"/>
</dbReference>
<feature type="active site" description="Charge relay system" evidence="6">
    <location>
        <position position="198"/>
    </location>
</feature>
<dbReference type="InterPro" id="IPR029062">
    <property type="entry name" value="Class_I_gatase-like"/>
</dbReference>
<dbReference type="Gene3D" id="3.50.30.60">
    <property type="entry name" value="LD-carboxypeptidase A C-terminal domain-like"/>
    <property type="match status" value="1"/>
</dbReference>
<evidence type="ECO:0000256" key="5">
    <source>
        <dbReference type="ARBA" id="ARBA00022825"/>
    </source>
</evidence>
<dbReference type="AlphaFoldDB" id="A0A4Q7VR99"/>
<evidence type="ECO:0000256" key="1">
    <source>
        <dbReference type="ARBA" id="ARBA00010233"/>
    </source>
</evidence>
<evidence type="ECO:0000313" key="9">
    <source>
        <dbReference type="EMBL" id="RZT99031.1"/>
    </source>
</evidence>
<comment type="similarity">
    <text evidence="1">Belongs to the peptidase S66 family.</text>
</comment>
<gene>
    <name evidence="9" type="ORF">EV681_0812</name>
</gene>
<evidence type="ECO:0000256" key="2">
    <source>
        <dbReference type="ARBA" id="ARBA00022645"/>
    </source>
</evidence>
<dbReference type="PANTHER" id="PTHR30237:SF2">
    <property type="entry name" value="MUREIN TETRAPEPTIDE CARBOXYPEPTIDASE"/>
    <property type="match status" value="1"/>
</dbReference>